<name>A0A2P8CAE2_9BACT</name>
<comment type="similarity">
    <text evidence="6">Belongs to the exbB/tolQ family.</text>
</comment>
<evidence type="ECO:0000313" key="9">
    <source>
        <dbReference type="EMBL" id="GET22527.1"/>
    </source>
</evidence>
<dbReference type="InterPro" id="IPR002898">
    <property type="entry name" value="MotA_ExbB_proton_chnl"/>
</dbReference>
<reference evidence="9 12" key="2">
    <citation type="submission" date="2019-10" db="EMBL/GenBank/DDBJ databases">
        <title>Prolixibacter strains distinguished by the presence of nitrate reductase genes were adept at nitrate-dependent anaerobic corrosion of metallic iron and carbon steel.</title>
        <authorList>
            <person name="Iino T."/>
            <person name="Shono N."/>
            <person name="Ito K."/>
            <person name="Nakamura R."/>
            <person name="Sueoka K."/>
            <person name="Harayama S."/>
            <person name="Ohkuma M."/>
        </authorList>
    </citation>
    <scope>NUCLEOTIDE SEQUENCE [LARGE SCALE GENOMIC DNA]</scope>
    <source>
        <strain evidence="9 12">MIC1-1</strain>
    </source>
</reference>
<dbReference type="EMBL" id="BLAU01000001">
    <property type="protein sequence ID" value="GET22527.1"/>
    <property type="molecule type" value="Genomic_DNA"/>
</dbReference>
<evidence type="ECO:0000256" key="6">
    <source>
        <dbReference type="RuleBase" id="RU004057"/>
    </source>
</evidence>
<dbReference type="Pfam" id="PF01618">
    <property type="entry name" value="MotA_ExbB"/>
    <property type="match status" value="1"/>
</dbReference>
<evidence type="ECO:0000256" key="4">
    <source>
        <dbReference type="ARBA" id="ARBA00022989"/>
    </source>
</evidence>
<dbReference type="GO" id="GO:0015031">
    <property type="term" value="P:protein transport"/>
    <property type="evidence" value="ECO:0007669"/>
    <property type="project" value="UniProtKB-KW"/>
</dbReference>
<keyword evidence="6" id="KW-0653">Protein transport</keyword>
<feature type="domain" description="MotA/TolQ/ExbB proton channel" evidence="8">
    <location>
        <begin position="39"/>
        <end position="105"/>
    </location>
</feature>
<comment type="caution">
    <text evidence="10">The sequence shown here is derived from an EMBL/GenBank/DDBJ whole genome shotgun (WGS) entry which is preliminary data.</text>
</comment>
<evidence type="ECO:0000256" key="5">
    <source>
        <dbReference type="ARBA" id="ARBA00023136"/>
    </source>
</evidence>
<dbReference type="RefSeq" id="WP_106542740.1">
    <property type="nucleotide sequence ID" value="NZ_BLAU01000001.1"/>
</dbReference>
<dbReference type="Proteomes" id="UP000396862">
    <property type="component" value="Unassembled WGS sequence"/>
</dbReference>
<dbReference type="AlphaFoldDB" id="A0A2P8CAE2"/>
<dbReference type="OrthoDB" id="1001678at2"/>
<accession>A0A2P8CAE2</accession>
<dbReference type="EMBL" id="PYGC01000007">
    <property type="protein sequence ID" value="PSK81930.1"/>
    <property type="molecule type" value="Genomic_DNA"/>
</dbReference>
<keyword evidence="5 7" id="KW-0472">Membrane</keyword>
<reference evidence="10 11" key="1">
    <citation type="submission" date="2018-03" db="EMBL/GenBank/DDBJ databases">
        <title>Genomic Encyclopedia of Archaeal and Bacterial Type Strains, Phase II (KMG-II): from individual species to whole genera.</title>
        <authorList>
            <person name="Goeker M."/>
        </authorList>
    </citation>
    <scope>NUCLEOTIDE SEQUENCE [LARGE SCALE GENOMIC DNA]</scope>
    <source>
        <strain evidence="10 11">DSM 27267</strain>
    </source>
</reference>
<evidence type="ECO:0000256" key="3">
    <source>
        <dbReference type="ARBA" id="ARBA00022692"/>
    </source>
</evidence>
<evidence type="ECO:0000313" key="11">
    <source>
        <dbReference type="Proteomes" id="UP000240621"/>
    </source>
</evidence>
<feature type="transmembrane region" description="Helical" evidence="7">
    <location>
        <begin position="14"/>
        <end position="35"/>
    </location>
</feature>
<keyword evidence="3 7" id="KW-0812">Transmembrane</keyword>
<keyword evidence="6" id="KW-0813">Transport</keyword>
<keyword evidence="4 7" id="KW-1133">Transmembrane helix</keyword>
<evidence type="ECO:0000313" key="12">
    <source>
        <dbReference type="Proteomes" id="UP000396862"/>
    </source>
</evidence>
<evidence type="ECO:0000256" key="1">
    <source>
        <dbReference type="ARBA" id="ARBA00004651"/>
    </source>
</evidence>
<evidence type="ECO:0000259" key="8">
    <source>
        <dbReference type="Pfam" id="PF01618"/>
    </source>
</evidence>
<feature type="transmembrane region" description="Helical" evidence="7">
    <location>
        <begin position="93"/>
        <end position="115"/>
    </location>
</feature>
<organism evidence="10 11">
    <name type="scientific">Prolixibacter denitrificans</name>
    <dbReference type="NCBI Taxonomy" id="1541063"/>
    <lineage>
        <taxon>Bacteria</taxon>
        <taxon>Pseudomonadati</taxon>
        <taxon>Bacteroidota</taxon>
        <taxon>Bacteroidia</taxon>
        <taxon>Marinilabiliales</taxon>
        <taxon>Prolixibacteraceae</taxon>
        <taxon>Prolixibacter</taxon>
    </lineage>
</organism>
<evidence type="ECO:0000256" key="2">
    <source>
        <dbReference type="ARBA" id="ARBA00022475"/>
    </source>
</evidence>
<protein>
    <submittedName>
        <fullName evidence="10">MotA/TolQ/ExbB proton channel family protein</fullName>
    </submittedName>
</protein>
<gene>
    <name evidence="10" type="ORF">CLV93_10739</name>
    <name evidence="9" type="ORF">JCM18694_27730</name>
</gene>
<dbReference type="Proteomes" id="UP000240621">
    <property type="component" value="Unassembled WGS sequence"/>
</dbReference>
<comment type="subcellular location">
    <subcellularLocation>
        <location evidence="1">Cell membrane</location>
        <topology evidence="1">Multi-pass membrane protein</topology>
    </subcellularLocation>
    <subcellularLocation>
        <location evidence="6">Membrane</location>
        <topology evidence="6">Multi-pass membrane protein</topology>
    </subcellularLocation>
</comment>
<dbReference type="GO" id="GO:0005886">
    <property type="term" value="C:plasma membrane"/>
    <property type="evidence" value="ECO:0007669"/>
    <property type="project" value="UniProtKB-SubCell"/>
</dbReference>
<keyword evidence="2" id="KW-1003">Cell membrane</keyword>
<sequence length="122" mass="13102">MAAFFAKLNEGGPLFMYVILFLLILILVLLVKGFLEKGNNQKTLSLIGSIGLFTMVWGFLGQTLGLIGAFQAIEKVGDVSMALLAGGLKVSLLAPIFGLIVFLIARLGIIVLTWMGKETNQS</sequence>
<evidence type="ECO:0000256" key="7">
    <source>
        <dbReference type="SAM" id="Phobius"/>
    </source>
</evidence>
<keyword evidence="12" id="KW-1185">Reference proteome</keyword>
<proteinExistence type="inferred from homology"/>
<evidence type="ECO:0000313" key="10">
    <source>
        <dbReference type="EMBL" id="PSK81930.1"/>
    </source>
</evidence>
<feature type="transmembrane region" description="Helical" evidence="7">
    <location>
        <begin position="47"/>
        <end position="73"/>
    </location>
</feature>